<dbReference type="Gene3D" id="3.30.70.1170">
    <property type="entry name" value="Sun protein, domain 3"/>
    <property type="match status" value="1"/>
</dbReference>
<feature type="domain" description="SAM-dependent MTase RsmB/NOP-type" evidence="7">
    <location>
        <begin position="1"/>
        <end position="283"/>
    </location>
</feature>
<dbReference type="CDD" id="cd02440">
    <property type="entry name" value="AdoMet_MTases"/>
    <property type="match status" value="1"/>
</dbReference>
<dbReference type="GO" id="GO:0032259">
    <property type="term" value="P:methylation"/>
    <property type="evidence" value="ECO:0007669"/>
    <property type="project" value="UniProtKB-KW"/>
</dbReference>
<dbReference type="GO" id="GO:0008168">
    <property type="term" value="F:methyltransferase activity"/>
    <property type="evidence" value="ECO:0007669"/>
    <property type="project" value="UniProtKB-KW"/>
</dbReference>
<dbReference type="Gene3D" id="2.30.130.60">
    <property type="match status" value="1"/>
</dbReference>
<dbReference type="InterPro" id="IPR027391">
    <property type="entry name" value="Nol1_Nop2_Fmu_2"/>
</dbReference>
<keyword evidence="4 6" id="KW-0949">S-adenosyl-L-methionine</keyword>
<dbReference type="PANTHER" id="PTHR22807">
    <property type="entry name" value="NOP2 YEAST -RELATED NOL1/NOP2/FMU SUN DOMAIN-CONTAINING"/>
    <property type="match status" value="1"/>
</dbReference>
<organism evidence="8 9">
    <name type="scientific">Streptococcus porcorum</name>
    <dbReference type="NCBI Taxonomy" id="701526"/>
    <lineage>
        <taxon>Bacteria</taxon>
        <taxon>Bacillati</taxon>
        <taxon>Bacillota</taxon>
        <taxon>Bacilli</taxon>
        <taxon>Lactobacillales</taxon>
        <taxon>Streptococcaceae</taxon>
        <taxon>Streptococcus</taxon>
    </lineage>
</organism>
<keyword evidence="2 6" id="KW-0489">Methyltransferase</keyword>
<dbReference type="Pfam" id="PF13636">
    <property type="entry name" value="Methyltranf_PUA"/>
    <property type="match status" value="1"/>
</dbReference>
<dbReference type="EMBL" id="JBEPLN010000019">
    <property type="protein sequence ID" value="MET3634578.1"/>
    <property type="molecule type" value="Genomic_DNA"/>
</dbReference>
<dbReference type="InterPro" id="IPR049560">
    <property type="entry name" value="MeTrfase_RsmB-F_NOP2_cat"/>
</dbReference>
<keyword evidence="1" id="KW-0963">Cytoplasm</keyword>
<dbReference type="Gene3D" id="3.40.50.150">
    <property type="entry name" value="Vaccinia Virus protein VP39"/>
    <property type="match status" value="1"/>
</dbReference>
<dbReference type="InterPro" id="IPR031341">
    <property type="entry name" value="Methyltr_RsmF_N"/>
</dbReference>
<evidence type="ECO:0000256" key="5">
    <source>
        <dbReference type="ARBA" id="ARBA00022884"/>
    </source>
</evidence>
<accession>A0ABV2JH51</accession>
<feature type="binding site" evidence="6">
    <location>
        <position position="168"/>
    </location>
    <ligand>
        <name>S-adenosyl-L-methionine</name>
        <dbReference type="ChEBI" id="CHEBI:59789"/>
    </ligand>
</feature>
<dbReference type="Pfam" id="PF01189">
    <property type="entry name" value="Methyltr_RsmB-F"/>
    <property type="match status" value="1"/>
</dbReference>
<keyword evidence="5 6" id="KW-0694">RNA-binding</keyword>
<comment type="caution">
    <text evidence="8">The sequence shown here is derived from an EMBL/GenBank/DDBJ whole genome shotgun (WGS) entry which is preliminary data.</text>
</comment>
<evidence type="ECO:0000256" key="1">
    <source>
        <dbReference type="ARBA" id="ARBA00022490"/>
    </source>
</evidence>
<sequence length="436" mass="49336">MKFPDTFIKKYQQLLGDEAEAFFKTFDQEAISAFRINPLKANIKKFDTPINNMPWSYYGKVSGKSSDHVTGLVYSQEPAAQMVAQVASPKKGMKVLDLAAAPGGKTTHLLSYLDNTGILVSNEINHKRSKILVENVERFGARNVVITNESATRLAKVFPNYFDLIVLDAPCSGEGMFRKDPAAIQYWNEDYPSQCAKVQQEILRDALDMLAPGGSIVYSTCTWSPEENEDIVRWLMEIDYNLSLEMIPKENGMVSGIDMPEVARMYPHRFKGEGQFVAKLRDTQTHQTSSKLKSARTNLTREQVQLWEEFYRRKVNTDLSGVLQVFGEQLYLLPNHLPDLSQLKIARNGLHLGTFKKKRFEPSFALGLALHPDEVDQVIEMTQEDFKKYVSGQTVSLPKSYANDWYYIAIEGNGIGFAKVVDKTLKNAFPKGLRFS</sequence>
<comment type="similarity">
    <text evidence="6">Belongs to the class I-like SAM-binding methyltransferase superfamily. RsmB/NOP family.</text>
</comment>
<dbReference type="RefSeq" id="WP_354369035.1">
    <property type="nucleotide sequence ID" value="NZ_JBEPLN010000019.1"/>
</dbReference>
<feature type="active site" description="Nucleophile" evidence="6">
    <location>
        <position position="221"/>
    </location>
</feature>
<dbReference type="CDD" id="cd21147">
    <property type="entry name" value="RsmF_methylt_CTD1"/>
    <property type="match status" value="1"/>
</dbReference>
<comment type="caution">
    <text evidence="6">Lacks conserved residue(s) required for the propagation of feature annotation.</text>
</comment>
<dbReference type="InterPro" id="IPR031340">
    <property type="entry name" value="RsmF_methylt_CI"/>
</dbReference>
<evidence type="ECO:0000259" key="7">
    <source>
        <dbReference type="PROSITE" id="PS51686"/>
    </source>
</evidence>
<dbReference type="InterPro" id="IPR023267">
    <property type="entry name" value="RCMT"/>
</dbReference>
<feature type="binding site" evidence="6">
    <location>
        <begin position="99"/>
        <end position="105"/>
    </location>
    <ligand>
        <name>S-adenosyl-L-methionine</name>
        <dbReference type="ChEBI" id="CHEBI:59789"/>
    </ligand>
</feature>
<dbReference type="Proteomes" id="UP001549037">
    <property type="component" value="Unassembled WGS sequence"/>
</dbReference>
<evidence type="ECO:0000256" key="3">
    <source>
        <dbReference type="ARBA" id="ARBA00022679"/>
    </source>
</evidence>
<dbReference type="Pfam" id="PF17126">
    <property type="entry name" value="RsmF_methylt_CI"/>
    <property type="match status" value="1"/>
</dbReference>
<dbReference type="PANTHER" id="PTHR22807:SF30">
    <property type="entry name" value="28S RRNA (CYTOSINE(4447)-C(5))-METHYLTRANSFERASE-RELATED"/>
    <property type="match status" value="1"/>
</dbReference>
<evidence type="ECO:0000313" key="8">
    <source>
        <dbReference type="EMBL" id="MET3634578.1"/>
    </source>
</evidence>
<reference evidence="8 9" key="1">
    <citation type="submission" date="2024-06" db="EMBL/GenBank/DDBJ databases">
        <title>Genomic Encyclopedia of Type Strains, Phase IV (KMG-IV): sequencing the most valuable type-strain genomes for metagenomic binning, comparative biology and taxonomic classification.</title>
        <authorList>
            <person name="Goeker M."/>
        </authorList>
    </citation>
    <scope>NUCLEOTIDE SEQUENCE [LARGE SCALE GENOMIC DNA]</scope>
    <source>
        <strain evidence="8 9">DSM 28302</strain>
    </source>
</reference>
<name>A0ABV2JH51_9STRE</name>
<dbReference type="PROSITE" id="PS51686">
    <property type="entry name" value="SAM_MT_RSMB_NOP"/>
    <property type="match status" value="1"/>
</dbReference>
<evidence type="ECO:0000313" key="9">
    <source>
        <dbReference type="Proteomes" id="UP001549037"/>
    </source>
</evidence>
<dbReference type="PRINTS" id="PR02008">
    <property type="entry name" value="RCMTFAMILY"/>
</dbReference>
<evidence type="ECO:0000256" key="4">
    <source>
        <dbReference type="ARBA" id="ARBA00022691"/>
    </source>
</evidence>
<gene>
    <name evidence="8" type="ORF">ABID28_001224</name>
</gene>
<dbReference type="InterPro" id="IPR001678">
    <property type="entry name" value="MeTrfase_RsmB-F_NOP2_dom"/>
</dbReference>
<keyword evidence="9" id="KW-1185">Reference proteome</keyword>
<evidence type="ECO:0000256" key="2">
    <source>
        <dbReference type="ARBA" id="ARBA00022603"/>
    </source>
</evidence>
<evidence type="ECO:0000256" key="6">
    <source>
        <dbReference type="PROSITE-ProRule" id="PRU01023"/>
    </source>
</evidence>
<dbReference type="InterPro" id="IPR029063">
    <property type="entry name" value="SAM-dependent_MTases_sf"/>
</dbReference>
<dbReference type="SUPFAM" id="SSF53335">
    <property type="entry name" value="S-adenosyl-L-methionine-dependent methyltransferases"/>
    <property type="match status" value="1"/>
</dbReference>
<dbReference type="Pfam" id="PF17125">
    <property type="entry name" value="Methyltr_RsmF_N"/>
    <property type="match status" value="1"/>
</dbReference>
<feature type="binding site" evidence="6">
    <location>
        <position position="123"/>
    </location>
    <ligand>
        <name>S-adenosyl-L-methionine</name>
        <dbReference type="ChEBI" id="CHEBI:59789"/>
    </ligand>
</feature>
<proteinExistence type="inferred from homology"/>
<protein>
    <submittedName>
        <fullName evidence="8">NOL1/NOP2/sun family putative RNA methylase</fullName>
    </submittedName>
</protein>
<keyword evidence="3 6" id="KW-0808">Transferase</keyword>